<organism evidence="1 2">
    <name type="scientific">Mycolicibacterium duvalii</name>
    <dbReference type="NCBI Taxonomy" id="39688"/>
    <lineage>
        <taxon>Bacteria</taxon>
        <taxon>Bacillati</taxon>
        <taxon>Actinomycetota</taxon>
        <taxon>Actinomycetes</taxon>
        <taxon>Mycobacteriales</taxon>
        <taxon>Mycobacteriaceae</taxon>
        <taxon>Mycolicibacterium</taxon>
    </lineage>
</organism>
<evidence type="ECO:0000313" key="2">
    <source>
        <dbReference type="Proteomes" id="UP000467006"/>
    </source>
</evidence>
<evidence type="ECO:0000313" key="1">
    <source>
        <dbReference type="EMBL" id="BBX20236.1"/>
    </source>
</evidence>
<keyword evidence="2" id="KW-1185">Reference proteome</keyword>
<gene>
    <name evidence="1" type="ORF">MDUV_50960</name>
</gene>
<dbReference type="EMBL" id="AP022563">
    <property type="protein sequence ID" value="BBX20236.1"/>
    <property type="molecule type" value="Genomic_DNA"/>
</dbReference>
<sequence>MRSPNRSFACPDGLVEIGVGSGKGAAIAAPDPESIGFGVVNAVPVPSRLSVIRSKPILAAAWRLRCRT</sequence>
<dbReference type="Proteomes" id="UP000467006">
    <property type="component" value="Chromosome"/>
</dbReference>
<reference evidence="1 2" key="1">
    <citation type="journal article" date="2019" name="Emerg. Microbes Infect.">
        <title>Comprehensive subspecies identification of 175 nontuberculous mycobacteria species based on 7547 genomic profiles.</title>
        <authorList>
            <person name="Matsumoto Y."/>
            <person name="Kinjo T."/>
            <person name="Motooka D."/>
            <person name="Nabeya D."/>
            <person name="Jung N."/>
            <person name="Uechi K."/>
            <person name="Horii T."/>
            <person name="Iida T."/>
            <person name="Fujita J."/>
            <person name="Nakamura S."/>
        </authorList>
    </citation>
    <scope>NUCLEOTIDE SEQUENCE [LARGE SCALE GENOMIC DNA]</scope>
    <source>
        <strain evidence="1 2">JCM 6396</strain>
    </source>
</reference>
<protein>
    <submittedName>
        <fullName evidence="1">Uncharacterized protein</fullName>
    </submittedName>
</protein>
<dbReference type="KEGG" id="mdu:MDUV_50960"/>
<accession>A0A7I7K847</accession>
<dbReference type="AlphaFoldDB" id="A0A7I7K847"/>
<name>A0A7I7K847_9MYCO</name>
<proteinExistence type="predicted"/>